<dbReference type="EMBL" id="LACB01000005">
    <property type="protein sequence ID" value="KAJ9492836.1"/>
    <property type="molecule type" value="Genomic_DNA"/>
</dbReference>
<evidence type="ECO:0000313" key="1">
    <source>
        <dbReference type="EMBL" id="KAJ9492836.1"/>
    </source>
</evidence>
<protein>
    <submittedName>
        <fullName evidence="1">Uncharacterized protein</fullName>
    </submittedName>
</protein>
<accession>A0AAI9XD13</accession>
<sequence>MRVSVLLPQFFLPPSAIKLGRFVTNIDEPHRDYVDPRPENNFRVIEKVATQYDGADSLRAQRKFGSELTAFLSSAVSNRTNASIHINTKQVKTYFLDNNGQWFRDIVKSEDIRKWIERTIDEGEDIYVVVGYHTILDAHIAEQSREQKLLGGTLAIPVSSALLASGVVVPFGELADPRLAGSSGRVEDLQRQFVAQGEQIIAVQYRKVRFRFLSSKSVENATLAKEARWERYDRPRYLQSDMEDVIEVALDDDLSLEGDRDNYIAGSEETVFSNIGVDLG</sequence>
<dbReference type="AlphaFoldDB" id="A0AAI9XD13"/>
<reference evidence="1" key="1">
    <citation type="submission" date="2015-06" db="EMBL/GenBank/DDBJ databases">
        <authorList>
            <person name="Nguyen H."/>
        </authorList>
    </citation>
    <scope>NUCLEOTIDE SEQUENCE</scope>
    <source>
        <strain evidence="1">DAOM 180753</strain>
    </source>
</reference>
<comment type="caution">
    <text evidence="1">The sequence shown here is derived from an EMBL/GenBank/DDBJ whole genome shotgun (WGS) entry which is preliminary data.</text>
</comment>
<dbReference type="Proteomes" id="UP001227192">
    <property type="component" value="Unassembled WGS sequence"/>
</dbReference>
<keyword evidence="2" id="KW-1185">Reference proteome</keyword>
<proteinExistence type="predicted"/>
<name>A0AAI9XD13_PENTH</name>
<organism evidence="1 2">
    <name type="scientific">Penicillium thymicola</name>
    <dbReference type="NCBI Taxonomy" id="293382"/>
    <lineage>
        <taxon>Eukaryota</taxon>
        <taxon>Fungi</taxon>
        <taxon>Dikarya</taxon>
        <taxon>Ascomycota</taxon>
        <taxon>Pezizomycotina</taxon>
        <taxon>Eurotiomycetes</taxon>
        <taxon>Eurotiomycetidae</taxon>
        <taxon>Eurotiales</taxon>
        <taxon>Aspergillaceae</taxon>
        <taxon>Penicillium</taxon>
    </lineage>
</organism>
<evidence type="ECO:0000313" key="2">
    <source>
        <dbReference type="Proteomes" id="UP001227192"/>
    </source>
</evidence>
<reference evidence="1" key="2">
    <citation type="journal article" date="2016" name="Fungal Biol.">
        <title>Ochratoxin A production by Penicillium thymicola.</title>
        <authorList>
            <person name="Nguyen H.D.T."/>
            <person name="McMullin D.R."/>
            <person name="Ponomareva E."/>
            <person name="Riley R."/>
            <person name="Pomraning K.R."/>
            <person name="Baker S.E."/>
            <person name="Seifert K.A."/>
        </authorList>
    </citation>
    <scope>NUCLEOTIDE SEQUENCE</scope>
    <source>
        <strain evidence="1">DAOM 180753</strain>
    </source>
</reference>
<gene>
    <name evidence="1" type="ORF">VN97_g390</name>
</gene>